<keyword evidence="7 8" id="KW-0472">Membrane</keyword>
<dbReference type="PANTHER" id="PTHR37484">
    <property type="entry name" value="ROD SHAPE-DETERMINING PROTEIN MRED"/>
    <property type="match status" value="1"/>
</dbReference>
<dbReference type="InterPro" id="IPR026034">
    <property type="entry name" value="MreD_proteobac"/>
</dbReference>
<dbReference type="GO" id="GO:0008360">
    <property type="term" value="P:regulation of cell shape"/>
    <property type="evidence" value="ECO:0007669"/>
    <property type="project" value="UniProtKB-KW"/>
</dbReference>
<gene>
    <name evidence="9" type="primary">mreD</name>
    <name evidence="9" type="ORF">IPH26_05070</name>
</gene>
<evidence type="ECO:0000313" key="9">
    <source>
        <dbReference type="EMBL" id="MBK6972339.1"/>
    </source>
</evidence>
<dbReference type="InterPro" id="IPR007227">
    <property type="entry name" value="Cell_shape_determining_MreD"/>
</dbReference>
<evidence type="ECO:0000256" key="7">
    <source>
        <dbReference type="ARBA" id="ARBA00023136"/>
    </source>
</evidence>
<protein>
    <submittedName>
        <fullName evidence="9">Rod shape-determining protein MreD</fullName>
    </submittedName>
</protein>
<dbReference type="GO" id="GO:0005886">
    <property type="term" value="C:plasma membrane"/>
    <property type="evidence" value="ECO:0007669"/>
    <property type="project" value="UniProtKB-SubCell"/>
</dbReference>
<feature type="transmembrane region" description="Helical" evidence="8">
    <location>
        <begin position="100"/>
        <end position="125"/>
    </location>
</feature>
<dbReference type="Pfam" id="PF04093">
    <property type="entry name" value="MreD"/>
    <property type="match status" value="1"/>
</dbReference>
<evidence type="ECO:0000256" key="4">
    <source>
        <dbReference type="ARBA" id="ARBA00022692"/>
    </source>
</evidence>
<evidence type="ECO:0000256" key="3">
    <source>
        <dbReference type="ARBA" id="ARBA00022475"/>
    </source>
</evidence>
<keyword evidence="6 8" id="KW-1133">Transmembrane helix</keyword>
<dbReference type="AlphaFoldDB" id="A0A9D7HKV0"/>
<comment type="subcellular location">
    <subcellularLocation>
        <location evidence="1">Cell membrane</location>
        <topology evidence="1">Multi-pass membrane protein</topology>
    </subcellularLocation>
</comment>
<evidence type="ECO:0000313" key="10">
    <source>
        <dbReference type="Proteomes" id="UP000807785"/>
    </source>
</evidence>
<evidence type="ECO:0000256" key="5">
    <source>
        <dbReference type="ARBA" id="ARBA00022960"/>
    </source>
</evidence>
<comment type="similarity">
    <text evidence="2">Belongs to the MreD family.</text>
</comment>
<name>A0A9D7HKV0_9PROT</name>
<dbReference type="NCBIfam" id="TIGR03426">
    <property type="entry name" value="shape_MreD"/>
    <property type="match status" value="1"/>
</dbReference>
<evidence type="ECO:0000256" key="1">
    <source>
        <dbReference type="ARBA" id="ARBA00004651"/>
    </source>
</evidence>
<evidence type="ECO:0000256" key="2">
    <source>
        <dbReference type="ARBA" id="ARBA00007776"/>
    </source>
</evidence>
<keyword evidence="4 8" id="KW-0812">Transmembrane</keyword>
<feature type="transmembrane region" description="Helical" evidence="8">
    <location>
        <begin position="12"/>
        <end position="32"/>
    </location>
</feature>
<proteinExistence type="inferred from homology"/>
<dbReference type="PIRSF" id="PIRSF018472">
    <property type="entry name" value="MreD_proteobac"/>
    <property type="match status" value="1"/>
</dbReference>
<dbReference type="EMBL" id="JADJEV010000002">
    <property type="protein sequence ID" value="MBK6972339.1"/>
    <property type="molecule type" value="Genomic_DNA"/>
</dbReference>
<feature type="transmembrane region" description="Helical" evidence="8">
    <location>
        <begin position="137"/>
        <end position="158"/>
    </location>
</feature>
<evidence type="ECO:0000256" key="6">
    <source>
        <dbReference type="ARBA" id="ARBA00022989"/>
    </source>
</evidence>
<organism evidence="9 10">
    <name type="scientific">Candidatus Methylophosphatis roskildensis</name>
    <dbReference type="NCBI Taxonomy" id="2899263"/>
    <lineage>
        <taxon>Bacteria</taxon>
        <taxon>Pseudomonadati</taxon>
        <taxon>Pseudomonadota</taxon>
        <taxon>Betaproteobacteria</taxon>
        <taxon>Nitrosomonadales</taxon>
        <taxon>Sterolibacteriaceae</taxon>
        <taxon>Candidatus Methylophosphatis</taxon>
    </lineage>
</organism>
<dbReference type="PANTHER" id="PTHR37484:SF1">
    <property type="entry name" value="ROD SHAPE-DETERMINING PROTEIN MRED"/>
    <property type="match status" value="1"/>
</dbReference>
<reference evidence="9" key="1">
    <citation type="submission" date="2020-10" db="EMBL/GenBank/DDBJ databases">
        <title>Connecting structure to function with the recovery of over 1000 high-quality activated sludge metagenome-assembled genomes encoding full-length rRNA genes using long-read sequencing.</title>
        <authorList>
            <person name="Singleton C.M."/>
            <person name="Petriglieri F."/>
            <person name="Kristensen J.M."/>
            <person name="Kirkegaard R.H."/>
            <person name="Michaelsen T.Y."/>
            <person name="Andersen M.H."/>
            <person name="Karst S.M."/>
            <person name="Dueholm M.S."/>
            <person name="Nielsen P.H."/>
            <person name="Albertsen M."/>
        </authorList>
    </citation>
    <scope>NUCLEOTIDE SEQUENCE</scope>
    <source>
        <strain evidence="9">Bjer_18-Q3-R1-45_BAT3C.347</strain>
    </source>
</reference>
<feature type="transmembrane region" description="Helical" evidence="8">
    <location>
        <begin position="64"/>
        <end position="93"/>
    </location>
</feature>
<dbReference type="Proteomes" id="UP000807785">
    <property type="component" value="Unassembled WGS sequence"/>
</dbReference>
<comment type="caution">
    <text evidence="9">The sequence shown here is derived from an EMBL/GenBank/DDBJ whole genome shotgun (WGS) entry which is preliminary data.</text>
</comment>
<evidence type="ECO:0000256" key="8">
    <source>
        <dbReference type="SAM" id="Phobius"/>
    </source>
</evidence>
<accession>A0A9D7HKV0</accession>
<keyword evidence="3" id="KW-1003">Cell membrane</keyword>
<keyword evidence="5" id="KW-0133">Cell shape</keyword>
<sequence length="173" mass="19554">MQPTHSSRRILLPVKPWFILFTLLTAMTLNAVPLGRFPGFPDWIALTLAFWCVREPLRVGMLTAFIVGIVMDVIGGAVMGQHALAYVLLAYFAGQLSRRVLWFGLLQQSLHILPLLLLSQVAMLITRLMAGAAFPGWWYFAGCFLAAMLWTPLNYLLLLPQFRPVERDDNRPI</sequence>